<gene>
    <name evidence="5" type="ORF">CLV78_1011040</name>
</gene>
<dbReference type="RefSeq" id="WP_106203630.1">
    <property type="nucleotide sequence ID" value="NZ_PVTD01000001.1"/>
</dbReference>
<evidence type="ECO:0000256" key="1">
    <source>
        <dbReference type="ARBA" id="ARBA00023015"/>
    </source>
</evidence>
<protein>
    <submittedName>
        <fullName evidence="5">AraC-like DNA-binding protein</fullName>
    </submittedName>
</protein>
<reference evidence="5 6" key="1">
    <citation type="submission" date="2018-03" db="EMBL/GenBank/DDBJ databases">
        <title>Genomic Encyclopedia of Archaeal and Bacterial Type Strains, Phase II (KMG-II): from individual species to whole genera.</title>
        <authorList>
            <person name="Goeker M."/>
        </authorList>
    </citation>
    <scope>NUCLEOTIDE SEQUENCE [LARGE SCALE GENOMIC DNA]</scope>
    <source>
        <strain evidence="5 6">DSM 29328</strain>
    </source>
</reference>
<dbReference type="Proteomes" id="UP000239480">
    <property type="component" value="Unassembled WGS sequence"/>
</dbReference>
<dbReference type="GO" id="GO:0003700">
    <property type="term" value="F:DNA-binding transcription factor activity"/>
    <property type="evidence" value="ECO:0007669"/>
    <property type="project" value="InterPro"/>
</dbReference>
<keyword evidence="2 5" id="KW-0238">DNA-binding</keyword>
<sequence>MVYWVTEIKSVDDLPVYPDVQHEILPLGRGKVRALVRSAPVGSLRVHIESFQSRFWFQEVQTGDRLYLGLLMPKGDPIRFLSRQLESQTFVSWHGLGRTEWDYTVEPGTCNYMVELPISVAKDRGWILPTPSHLQVSTRSAQEFAALMELETALASRGTIVKTTVRVERLLTALDALTSNALYNPITAARVRGSVRSQGRIVKAATEYLKEHGSETDASGAKLSATVGCSRRSLYAAFQAQVGLGPRKVDEMLRLYKLRSLLREGAPGHTTVSKLMHEAGFSHLGRTAGLYRSHFGETPSKTLRGSA</sequence>
<dbReference type="Gene3D" id="1.10.10.60">
    <property type="entry name" value="Homeodomain-like"/>
    <property type="match status" value="1"/>
</dbReference>
<evidence type="ECO:0000313" key="6">
    <source>
        <dbReference type="Proteomes" id="UP000239480"/>
    </source>
</evidence>
<evidence type="ECO:0000313" key="5">
    <source>
        <dbReference type="EMBL" id="PRY26935.1"/>
    </source>
</evidence>
<evidence type="ECO:0000259" key="4">
    <source>
        <dbReference type="PROSITE" id="PS01124"/>
    </source>
</evidence>
<evidence type="ECO:0000256" key="3">
    <source>
        <dbReference type="ARBA" id="ARBA00023163"/>
    </source>
</evidence>
<comment type="caution">
    <text evidence="5">The sequence shown here is derived from an EMBL/GenBank/DDBJ whole genome shotgun (WGS) entry which is preliminary data.</text>
</comment>
<dbReference type="GO" id="GO:0043565">
    <property type="term" value="F:sequence-specific DNA binding"/>
    <property type="evidence" value="ECO:0007669"/>
    <property type="project" value="InterPro"/>
</dbReference>
<keyword evidence="3" id="KW-0804">Transcription</keyword>
<feature type="domain" description="HTH araC/xylS-type" evidence="4">
    <location>
        <begin position="203"/>
        <end position="305"/>
    </location>
</feature>
<dbReference type="EMBL" id="PVTD01000001">
    <property type="protein sequence ID" value="PRY26935.1"/>
    <property type="molecule type" value="Genomic_DNA"/>
</dbReference>
<keyword evidence="6" id="KW-1185">Reference proteome</keyword>
<dbReference type="SMART" id="SM00342">
    <property type="entry name" value="HTH_ARAC"/>
    <property type="match status" value="1"/>
</dbReference>
<organism evidence="5 6">
    <name type="scientific">Aliiruegeria haliotis</name>
    <dbReference type="NCBI Taxonomy" id="1280846"/>
    <lineage>
        <taxon>Bacteria</taxon>
        <taxon>Pseudomonadati</taxon>
        <taxon>Pseudomonadota</taxon>
        <taxon>Alphaproteobacteria</taxon>
        <taxon>Rhodobacterales</taxon>
        <taxon>Roseobacteraceae</taxon>
        <taxon>Aliiruegeria</taxon>
    </lineage>
</organism>
<keyword evidence="1" id="KW-0805">Transcription regulation</keyword>
<dbReference type="PANTHER" id="PTHR46796">
    <property type="entry name" value="HTH-TYPE TRANSCRIPTIONAL ACTIVATOR RHAS-RELATED"/>
    <property type="match status" value="1"/>
</dbReference>
<accession>A0A2T0S0J5</accession>
<dbReference type="PROSITE" id="PS01124">
    <property type="entry name" value="HTH_ARAC_FAMILY_2"/>
    <property type="match status" value="1"/>
</dbReference>
<evidence type="ECO:0000256" key="2">
    <source>
        <dbReference type="ARBA" id="ARBA00023125"/>
    </source>
</evidence>
<dbReference type="AlphaFoldDB" id="A0A2T0S0J5"/>
<name>A0A2T0S0J5_9RHOB</name>
<dbReference type="OrthoDB" id="9802263at2"/>
<dbReference type="InterPro" id="IPR018060">
    <property type="entry name" value="HTH_AraC"/>
</dbReference>
<dbReference type="Pfam" id="PF12833">
    <property type="entry name" value="HTH_18"/>
    <property type="match status" value="1"/>
</dbReference>
<dbReference type="InterPro" id="IPR050204">
    <property type="entry name" value="AraC_XylS_family_regulators"/>
</dbReference>
<proteinExistence type="predicted"/>